<organism evidence="4 5">
    <name type="scientific">Candidatus Marimicrobium litorale</name>
    <dbReference type="NCBI Taxonomy" id="2518991"/>
    <lineage>
        <taxon>Bacteria</taxon>
        <taxon>Pseudomonadati</taxon>
        <taxon>Pseudomonadota</taxon>
        <taxon>Gammaproteobacteria</taxon>
        <taxon>Cellvibrionales</taxon>
        <taxon>Halieaceae</taxon>
        <taxon>Marimicrobium</taxon>
    </lineage>
</organism>
<keyword evidence="2" id="KW-0378">Hydrolase</keyword>
<reference evidence="4" key="1">
    <citation type="submission" date="2019-02" db="EMBL/GenBank/DDBJ databases">
        <authorList>
            <person name="Li S.-H."/>
        </authorList>
    </citation>
    <scope>NUCLEOTIDE SEQUENCE</scope>
    <source>
        <strain evidence="4">IMCC11814</strain>
    </source>
</reference>
<dbReference type="Gene3D" id="3.40.50.1820">
    <property type="entry name" value="alpha/beta hydrolase"/>
    <property type="match status" value="1"/>
</dbReference>
<dbReference type="RefSeq" id="WP_279250136.1">
    <property type="nucleotide sequence ID" value="NZ_SHNO01000001.1"/>
</dbReference>
<evidence type="ECO:0000256" key="2">
    <source>
        <dbReference type="ARBA" id="ARBA00022801"/>
    </source>
</evidence>
<sequence length="227" mass="24773">MLSSPLPLVEVNPSSKPEAVVIWLHGLGADGHDFEAVVPALQLPEALPVRFIFPHAPEMAITAFGGERARAWFDFETSGSSAMPGIDRSAHAIKDLIQQEIDNGIPADRILLAGFSQGGVMAFHVGLHYPKALAGILALSTFRAEALELDDASSAANRNIPILMCHGQRDEVLPLSLGESTYRALQQAGYNIEWHDYPMGHEVCLEEIRIMGRWLVRVLSDQEISAD</sequence>
<evidence type="ECO:0000256" key="1">
    <source>
        <dbReference type="ARBA" id="ARBA00006499"/>
    </source>
</evidence>
<dbReference type="InterPro" id="IPR050565">
    <property type="entry name" value="LYPA1-2/EST-like"/>
</dbReference>
<comment type="caution">
    <text evidence="4">The sequence shown here is derived from an EMBL/GenBank/DDBJ whole genome shotgun (WGS) entry which is preliminary data.</text>
</comment>
<dbReference type="Proteomes" id="UP001143304">
    <property type="component" value="Unassembled WGS sequence"/>
</dbReference>
<keyword evidence="5" id="KW-1185">Reference proteome</keyword>
<name>A0ABT3T8R0_9GAMM</name>
<accession>A0ABT3T8R0</accession>
<dbReference type="PANTHER" id="PTHR10655:SF17">
    <property type="entry name" value="LYSOPHOSPHOLIPASE-LIKE PROTEIN 1"/>
    <property type="match status" value="1"/>
</dbReference>
<dbReference type="PANTHER" id="PTHR10655">
    <property type="entry name" value="LYSOPHOSPHOLIPASE-RELATED"/>
    <property type="match status" value="1"/>
</dbReference>
<dbReference type="EMBL" id="SHNO01000001">
    <property type="protein sequence ID" value="MCX2978439.1"/>
    <property type="molecule type" value="Genomic_DNA"/>
</dbReference>
<evidence type="ECO:0000313" key="4">
    <source>
        <dbReference type="EMBL" id="MCX2978439.1"/>
    </source>
</evidence>
<evidence type="ECO:0000313" key="5">
    <source>
        <dbReference type="Proteomes" id="UP001143304"/>
    </source>
</evidence>
<dbReference type="InterPro" id="IPR003140">
    <property type="entry name" value="PLipase/COase/thioEstase"/>
</dbReference>
<dbReference type="Pfam" id="PF02230">
    <property type="entry name" value="Abhydrolase_2"/>
    <property type="match status" value="1"/>
</dbReference>
<protein>
    <submittedName>
        <fullName evidence="4">Carboxylesterase</fullName>
    </submittedName>
</protein>
<feature type="domain" description="Phospholipase/carboxylesterase/thioesterase" evidence="3">
    <location>
        <begin position="11"/>
        <end position="214"/>
    </location>
</feature>
<gene>
    <name evidence="4" type="ORF">EYC82_13820</name>
</gene>
<evidence type="ECO:0000259" key="3">
    <source>
        <dbReference type="Pfam" id="PF02230"/>
    </source>
</evidence>
<dbReference type="InterPro" id="IPR029058">
    <property type="entry name" value="AB_hydrolase_fold"/>
</dbReference>
<comment type="similarity">
    <text evidence="1">Belongs to the AB hydrolase superfamily. AB hydrolase 2 family.</text>
</comment>
<dbReference type="SUPFAM" id="SSF53474">
    <property type="entry name" value="alpha/beta-Hydrolases"/>
    <property type="match status" value="1"/>
</dbReference>
<proteinExistence type="inferred from homology"/>